<comment type="caution">
    <text evidence="1">The sequence shown here is derived from an EMBL/GenBank/DDBJ whole genome shotgun (WGS) entry which is preliminary data.</text>
</comment>
<evidence type="ECO:0000313" key="2">
    <source>
        <dbReference type="Proteomes" id="UP001064048"/>
    </source>
</evidence>
<keyword evidence="2" id="KW-1185">Reference proteome</keyword>
<protein>
    <submittedName>
        <fullName evidence="1">Uncharacterized protein</fullName>
    </submittedName>
</protein>
<accession>A0ACC0JGQ9</accession>
<reference evidence="1 2" key="1">
    <citation type="journal article" date="2022" name="Genome Biol. Evol.">
        <title>The Spruce Budworm Genome: Reconstructing the Evolutionary History of Antifreeze Proteins.</title>
        <authorList>
            <person name="Beliveau C."/>
            <person name="Gagne P."/>
            <person name="Picq S."/>
            <person name="Vernygora O."/>
            <person name="Keeling C.I."/>
            <person name="Pinkney K."/>
            <person name="Doucet D."/>
            <person name="Wen F."/>
            <person name="Johnston J.S."/>
            <person name="Maaroufi H."/>
            <person name="Boyle B."/>
            <person name="Laroche J."/>
            <person name="Dewar K."/>
            <person name="Juretic N."/>
            <person name="Blackburn G."/>
            <person name="Nisole A."/>
            <person name="Brunet B."/>
            <person name="Brandao M."/>
            <person name="Lumley L."/>
            <person name="Duan J."/>
            <person name="Quan G."/>
            <person name="Lucarotti C.J."/>
            <person name="Roe A.D."/>
            <person name="Sperling F.A.H."/>
            <person name="Levesque R.C."/>
            <person name="Cusson M."/>
        </authorList>
    </citation>
    <scope>NUCLEOTIDE SEQUENCE [LARGE SCALE GENOMIC DNA]</scope>
    <source>
        <strain evidence="1">Glfc:IPQL:Cfum</strain>
    </source>
</reference>
<evidence type="ECO:0000313" key="1">
    <source>
        <dbReference type="EMBL" id="KAI8423338.1"/>
    </source>
</evidence>
<dbReference type="Proteomes" id="UP001064048">
    <property type="component" value="Chromosome 25"/>
</dbReference>
<organism evidence="1 2">
    <name type="scientific">Choristoneura fumiferana</name>
    <name type="common">Spruce budworm moth</name>
    <name type="synonym">Archips fumiferana</name>
    <dbReference type="NCBI Taxonomy" id="7141"/>
    <lineage>
        <taxon>Eukaryota</taxon>
        <taxon>Metazoa</taxon>
        <taxon>Ecdysozoa</taxon>
        <taxon>Arthropoda</taxon>
        <taxon>Hexapoda</taxon>
        <taxon>Insecta</taxon>
        <taxon>Pterygota</taxon>
        <taxon>Neoptera</taxon>
        <taxon>Endopterygota</taxon>
        <taxon>Lepidoptera</taxon>
        <taxon>Glossata</taxon>
        <taxon>Ditrysia</taxon>
        <taxon>Tortricoidea</taxon>
        <taxon>Tortricidae</taxon>
        <taxon>Tortricinae</taxon>
        <taxon>Choristoneura</taxon>
    </lineage>
</organism>
<sequence>MIVDILQSFDKPSNVVANLCWSPVYKIKINCDWISEHYGTWTTNGIIKSNITKTSLAMRRKNLRQETIVTSMIVTDDKTVSDLNDLRYPLIDSVSKSLSLQLIPLYYFMNATRRMIYPKTWGYYVNGSWTGMLGDMVEGRAELAGTLLFITKQRIEIQEYLTFPTTIYVKFIFHEPPLSYQNNLYLLPFRASVWYCIGSFVVMMIIVLFINAQWEAKKLKMKQEKEIANTVLFPSISTLGRVVIFILFLAFLFLYTAYSASIVVLLQSSSNQIRTLSDLLQSKLELGVEDTPYNRFWFSDAKDPIRKAIYEKKIAPIGSTPRFYSMDEGIKLLQNKPFAFNTNLGVGYRFMEKYFHEHEKCGLQEIAFIQDGSAWSSCYKLSPYKEIFKKPVCAVRGGRFVSVSIVDFYPSLLVLLYGLVLAVVLLGMEILYHRKYG</sequence>
<gene>
    <name evidence="1" type="ORF">MSG28_014352</name>
</gene>
<dbReference type="EMBL" id="CM046125">
    <property type="protein sequence ID" value="KAI8423338.1"/>
    <property type="molecule type" value="Genomic_DNA"/>
</dbReference>
<name>A0ACC0JGQ9_CHOFU</name>
<proteinExistence type="predicted"/>
<feature type="non-terminal residue" evidence="1">
    <location>
        <position position="437"/>
    </location>
</feature>